<dbReference type="InterPro" id="IPR016169">
    <property type="entry name" value="FAD-bd_PCMH_sub2"/>
</dbReference>
<dbReference type="GO" id="GO:0019853">
    <property type="term" value="P:L-ascorbic acid biosynthetic process"/>
    <property type="evidence" value="ECO:0007669"/>
    <property type="project" value="UniProtKB-UniPathway"/>
</dbReference>
<dbReference type="InterPro" id="IPR007173">
    <property type="entry name" value="ALO_C"/>
</dbReference>
<dbReference type="GO" id="GO:0003885">
    <property type="term" value="F:D-arabinono-1,4-lactone oxidase activity"/>
    <property type="evidence" value="ECO:0007669"/>
    <property type="project" value="InterPro"/>
</dbReference>
<dbReference type="Pfam" id="PF22906">
    <property type="entry name" value="GULLO2-like_3rd"/>
    <property type="match status" value="1"/>
</dbReference>
<dbReference type="NCBIfam" id="TIGR01677">
    <property type="entry name" value="pln_FAD_oxido"/>
    <property type="match status" value="1"/>
</dbReference>
<keyword evidence="4" id="KW-0060">Ascorbate biosynthesis</keyword>
<dbReference type="InterPro" id="IPR006094">
    <property type="entry name" value="Oxid_FAD_bind_N"/>
</dbReference>
<comment type="pathway">
    <text evidence="1">Cofactor biosynthesis; L-ascorbate biosynthesis.</text>
</comment>
<dbReference type="InterPro" id="IPR036318">
    <property type="entry name" value="FAD-bd_PCMH-like_sf"/>
</dbReference>
<dbReference type="InterPro" id="IPR055154">
    <property type="entry name" value="GULLO2-like_C"/>
</dbReference>
<evidence type="ECO:0000256" key="2">
    <source>
        <dbReference type="ARBA" id="ARBA00005466"/>
    </source>
</evidence>
<gene>
    <name evidence="8" type="ORF">Taro_021776</name>
</gene>
<dbReference type="Gene3D" id="3.30.465.10">
    <property type="match status" value="1"/>
</dbReference>
<dbReference type="Pfam" id="PF01565">
    <property type="entry name" value="FAD_binding_4"/>
    <property type="match status" value="1"/>
</dbReference>
<dbReference type="GO" id="GO:0071949">
    <property type="term" value="F:FAD binding"/>
    <property type="evidence" value="ECO:0007669"/>
    <property type="project" value="InterPro"/>
</dbReference>
<proteinExistence type="inferred from homology"/>
<organism evidence="8 9">
    <name type="scientific">Colocasia esculenta</name>
    <name type="common">Wild taro</name>
    <name type="synonym">Arum esculentum</name>
    <dbReference type="NCBI Taxonomy" id="4460"/>
    <lineage>
        <taxon>Eukaryota</taxon>
        <taxon>Viridiplantae</taxon>
        <taxon>Streptophyta</taxon>
        <taxon>Embryophyta</taxon>
        <taxon>Tracheophyta</taxon>
        <taxon>Spermatophyta</taxon>
        <taxon>Magnoliopsida</taxon>
        <taxon>Liliopsida</taxon>
        <taxon>Araceae</taxon>
        <taxon>Aroideae</taxon>
        <taxon>Colocasieae</taxon>
        <taxon>Colocasia</taxon>
    </lineage>
</organism>
<evidence type="ECO:0000313" key="9">
    <source>
        <dbReference type="Proteomes" id="UP000652761"/>
    </source>
</evidence>
<keyword evidence="5" id="KW-0560">Oxidoreductase</keyword>
<evidence type="ECO:0000256" key="1">
    <source>
        <dbReference type="ARBA" id="ARBA00005147"/>
    </source>
</evidence>
<dbReference type="Proteomes" id="UP000652761">
    <property type="component" value="Unassembled WGS sequence"/>
</dbReference>
<comment type="similarity">
    <text evidence="2">Belongs to the oxygen-dependent FAD-linked oxidoreductase family.</text>
</comment>
<dbReference type="SUPFAM" id="SSF56176">
    <property type="entry name" value="FAD-binding/transporter-associated domain-like"/>
    <property type="match status" value="1"/>
</dbReference>
<evidence type="ECO:0000256" key="3">
    <source>
        <dbReference type="ARBA" id="ARBA00013121"/>
    </source>
</evidence>
<dbReference type="EC" id="1.1.3.8" evidence="3"/>
<dbReference type="PANTHER" id="PTHR13878:SF104">
    <property type="entry name" value="FAD-BINDING PCMH-TYPE DOMAIN-CONTAINING PROTEIN"/>
    <property type="match status" value="1"/>
</dbReference>
<dbReference type="Gene3D" id="3.30.70.2520">
    <property type="match status" value="1"/>
</dbReference>
<feature type="domain" description="FAD-binding PCMH-type" evidence="7">
    <location>
        <begin position="83"/>
        <end position="268"/>
    </location>
</feature>
<reference evidence="8" key="1">
    <citation type="submission" date="2017-07" db="EMBL/GenBank/DDBJ databases">
        <title>Taro Niue Genome Assembly and Annotation.</title>
        <authorList>
            <person name="Atibalentja N."/>
            <person name="Keating K."/>
            <person name="Fields C.J."/>
        </authorList>
    </citation>
    <scope>NUCLEOTIDE SEQUENCE</scope>
    <source>
        <strain evidence="8">Niue_2</strain>
        <tissue evidence="8">Leaf</tissue>
    </source>
</reference>
<dbReference type="GO" id="GO:0016020">
    <property type="term" value="C:membrane"/>
    <property type="evidence" value="ECO:0007669"/>
    <property type="project" value="InterPro"/>
</dbReference>
<dbReference type="AlphaFoldDB" id="A0A843V6E2"/>
<comment type="catalytic activity">
    <reaction evidence="6">
        <text>L-gulono-1,4-lactone + O2 = L-ascorbate + H2O2 + H(+)</text>
        <dbReference type="Rhea" id="RHEA:32363"/>
        <dbReference type="ChEBI" id="CHEBI:15378"/>
        <dbReference type="ChEBI" id="CHEBI:15379"/>
        <dbReference type="ChEBI" id="CHEBI:16240"/>
        <dbReference type="ChEBI" id="CHEBI:17587"/>
        <dbReference type="ChEBI" id="CHEBI:38290"/>
        <dbReference type="EC" id="1.1.3.8"/>
    </reaction>
</comment>
<evidence type="ECO:0000256" key="6">
    <source>
        <dbReference type="ARBA" id="ARBA00048083"/>
    </source>
</evidence>
<evidence type="ECO:0000256" key="5">
    <source>
        <dbReference type="ARBA" id="ARBA00023002"/>
    </source>
</evidence>
<dbReference type="UniPathway" id="UPA00132"/>
<evidence type="ECO:0000313" key="8">
    <source>
        <dbReference type="EMBL" id="MQL89204.1"/>
    </source>
</evidence>
<dbReference type="OrthoDB" id="610608at2759"/>
<protein>
    <recommendedName>
        <fullName evidence="3">L-gulonolactone oxidase</fullName>
        <ecNumber evidence="3">1.1.3.8</ecNumber>
    </recommendedName>
</protein>
<evidence type="ECO:0000259" key="7">
    <source>
        <dbReference type="PROSITE" id="PS51387"/>
    </source>
</evidence>
<dbReference type="PROSITE" id="PS51387">
    <property type="entry name" value="FAD_PCMH"/>
    <property type="match status" value="1"/>
</dbReference>
<accession>A0A843V6E2</accession>
<dbReference type="Pfam" id="PF04030">
    <property type="entry name" value="ALO"/>
    <property type="match status" value="1"/>
</dbReference>
<dbReference type="EMBL" id="NMUH01001127">
    <property type="protein sequence ID" value="MQL89204.1"/>
    <property type="molecule type" value="Genomic_DNA"/>
</dbReference>
<dbReference type="InterPro" id="IPR010030">
    <property type="entry name" value="GULO_Plant"/>
</dbReference>
<sequence>HLPHHYHPPNKTRDTPLVLCLHGGGPLPAQPSMAAALLSLLLLTSLALSPCVHGSPPEPVVKCKSGNADCVVTNGYGAYPDRSTCRVAGVAYPTTEDEVLAAVSDAAKKKQHMKAVTTYAHSIPKLSCPGGPDGAGLVISTQKLNRVVAVDRKANRMTFQSGIGLRPLIDAAAAEGLALPYTPYWQGITLGGLLATGSHGSSLFGKGSAVHEYVVGMRLVVPTSTPDAGGRYAKVVELAEGDADLLAAKVSLGVLGVVSQVTLQLQPMFKRSITNRVVKDAGFESTLESFASTTEFGDVTWYVGSGRVVYRDDSRLPITAAGKGKNDFSGFRPQPSILLAGIRVSQELLEATDNSEGKCVLAKVQVTTLLATGSGFQNNDGHLLEFTGYPVVGNHSDLQASGSCLTGAEDGLLTACGWDPRVDGIFYHQTAASIPLPNIAAFIADVKKLRDLRPYSLCGLDLYSGLLMRFVRASTAYLGKTSDCVDIDMTYFRSRDPMDPRLDEDVLEEVEQMALFKHGGLPHWGKNRHVGFLGVRGKFGTRIEQFVAAMKKYDPEGLFSSPWTDAVLGLQKESQLVVDRKGCALEGMCICSRDVHCAPEKGYVCRPGLVYEEARVCRKVDQEEKSEAVVHTEL</sequence>
<dbReference type="PANTHER" id="PTHR13878">
    <property type="entry name" value="GULONOLACTONE OXIDASE"/>
    <property type="match status" value="1"/>
</dbReference>
<comment type="caution">
    <text evidence="8">The sequence shown here is derived from an EMBL/GenBank/DDBJ whole genome shotgun (WGS) entry which is preliminary data.</text>
</comment>
<keyword evidence="9" id="KW-1185">Reference proteome</keyword>
<feature type="non-terminal residue" evidence="8">
    <location>
        <position position="634"/>
    </location>
</feature>
<name>A0A843V6E2_COLES</name>
<evidence type="ECO:0000256" key="4">
    <source>
        <dbReference type="ARBA" id="ARBA00022644"/>
    </source>
</evidence>
<dbReference type="GO" id="GO:0050105">
    <property type="term" value="F:L-gulonolactone oxidase activity"/>
    <property type="evidence" value="ECO:0007669"/>
    <property type="project" value="UniProtKB-EC"/>
</dbReference>
<dbReference type="InterPro" id="IPR050432">
    <property type="entry name" value="FAD-linked_Oxidoreductases_BP"/>
</dbReference>
<dbReference type="InterPro" id="IPR016166">
    <property type="entry name" value="FAD-bd_PCMH"/>
</dbReference>